<organism evidence="1 2">
    <name type="scientific">Butyrivibrio hungatei</name>
    <dbReference type="NCBI Taxonomy" id="185008"/>
    <lineage>
        <taxon>Bacteria</taxon>
        <taxon>Bacillati</taxon>
        <taxon>Bacillota</taxon>
        <taxon>Clostridia</taxon>
        <taxon>Lachnospirales</taxon>
        <taxon>Lachnospiraceae</taxon>
        <taxon>Butyrivibrio</taxon>
    </lineage>
</organism>
<evidence type="ECO:0000313" key="2">
    <source>
        <dbReference type="Proteomes" id="UP000179284"/>
    </source>
</evidence>
<dbReference type="KEGG" id="bhu:bhn_I1591"/>
<sequence>MIRRSQYRCSFKLMGGDMPLDNILDRCRQELLELISNGKLCNASFYRYKDMGFLYLEEIIENADEKNIDVDALMADLKPYLKPWPEEDGDRFFAPMINVYYHHIPEDDLDKWEHERTTSSKQRIGRIAFVYPHKLPSYIMYHNAIVEEGLLKGDKYAFISVHENILFSYYEEPRNNVNIKNSDEESKVIDKWLSVDPESHFDRIKAEGSNFLVIPCLFSVDRIDLLQ</sequence>
<gene>
    <name evidence="1" type="ORF">bhn_I1591</name>
</gene>
<dbReference type="OrthoDB" id="3229063at2"/>
<keyword evidence="2" id="KW-1185">Reference proteome</keyword>
<dbReference type="EMBL" id="CP017831">
    <property type="protein sequence ID" value="AOZ96624.1"/>
    <property type="molecule type" value="Genomic_DNA"/>
</dbReference>
<dbReference type="AlphaFoldDB" id="A0A1D9P2P5"/>
<protein>
    <submittedName>
        <fullName evidence="1">Uncharacterized protein</fullName>
    </submittedName>
</protein>
<accession>A0A1D9P2P5</accession>
<proteinExistence type="predicted"/>
<evidence type="ECO:0000313" key="1">
    <source>
        <dbReference type="EMBL" id="AOZ96624.1"/>
    </source>
</evidence>
<dbReference type="RefSeq" id="WP_071176299.1">
    <property type="nucleotide sequence ID" value="NZ_CP017831.1"/>
</dbReference>
<reference evidence="2" key="1">
    <citation type="submission" date="2016-10" db="EMBL/GenBank/DDBJ databases">
        <title>The complete genome sequence of the rumen bacterium Butyrivibrio hungatei MB2003.</title>
        <authorList>
            <person name="Palevich N."/>
            <person name="Kelly W.J."/>
            <person name="Leahy S.C."/>
            <person name="Altermann E."/>
            <person name="Rakonjac J."/>
            <person name="Attwood G.T."/>
        </authorList>
    </citation>
    <scope>NUCLEOTIDE SEQUENCE [LARGE SCALE GENOMIC DNA]</scope>
    <source>
        <strain evidence="2">MB2003</strain>
    </source>
</reference>
<dbReference type="Proteomes" id="UP000179284">
    <property type="component" value="Chromosome I"/>
</dbReference>
<name>A0A1D9P2P5_9FIRM</name>